<evidence type="ECO:0000313" key="1">
    <source>
        <dbReference type="EMBL" id="KAE8384600.1"/>
    </source>
</evidence>
<reference evidence="1" key="1">
    <citation type="submission" date="2019-04" db="EMBL/GenBank/DDBJ databases">
        <title>Friends and foes A comparative genomics studyof 23 Aspergillus species from section Flavi.</title>
        <authorList>
            <consortium name="DOE Joint Genome Institute"/>
            <person name="Kjaerbolling I."/>
            <person name="Vesth T."/>
            <person name="Frisvad J.C."/>
            <person name="Nybo J.L."/>
            <person name="Theobald S."/>
            <person name="Kildgaard S."/>
            <person name="Isbrandt T."/>
            <person name="Kuo A."/>
            <person name="Sato A."/>
            <person name="Lyhne E.K."/>
            <person name="Kogle M.E."/>
            <person name="Wiebenga A."/>
            <person name="Kun R.S."/>
            <person name="Lubbers R.J."/>
            <person name="Makela M.R."/>
            <person name="Barry K."/>
            <person name="Chovatia M."/>
            <person name="Clum A."/>
            <person name="Daum C."/>
            <person name="Haridas S."/>
            <person name="He G."/>
            <person name="LaButti K."/>
            <person name="Lipzen A."/>
            <person name="Mondo S."/>
            <person name="Riley R."/>
            <person name="Salamov A."/>
            <person name="Simmons B.A."/>
            <person name="Magnuson J.K."/>
            <person name="Henrissat B."/>
            <person name="Mortensen U.H."/>
            <person name="Larsen T.O."/>
            <person name="Devries R.P."/>
            <person name="Grigoriev I.V."/>
            <person name="Machida M."/>
            <person name="Baker S.E."/>
            <person name="Andersen M.R."/>
        </authorList>
    </citation>
    <scope>NUCLEOTIDE SEQUENCE [LARGE SCALE GENOMIC DNA]</scope>
    <source>
        <strain evidence="1">IBT 14317</strain>
    </source>
</reference>
<dbReference type="AlphaFoldDB" id="A0A5N7BS07"/>
<protein>
    <submittedName>
        <fullName evidence="1">Uncharacterized protein</fullName>
    </submittedName>
</protein>
<organism evidence="1">
    <name type="scientific">Petromyces alliaceus</name>
    <name type="common">Aspergillus alliaceus</name>
    <dbReference type="NCBI Taxonomy" id="209559"/>
    <lineage>
        <taxon>Eukaryota</taxon>
        <taxon>Fungi</taxon>
        <taxon>Dikarya</taxon>
        <taxon>Ascomycota</taxon>
        <taxon>Pezizomycotina</taxon>
        <taxon>Eurotiomycetes</taxon>
        <taxon>Eurotiomycetidae</taxon>
        <taxon>Eurotiales</taxon>
        <taxon>Aspergillaceae</taxon>
        <taxon>Aspergillus</taxon>
        <taxon>Aspergillus subgen. Circumdati</taxon>
    </lineage>
</organism>
<sequence length="136" mass="15084">MHTEKPEVSMATKLLPQVHIAAIAEYYGVSPLAENANAKIENMLKTNWSPRGFSDVVTTALQSTRDRGLRETLGVVIAEHFDQLVEDEDILEVMDVGLAVAVVKGQGLIIQRTKQDLQSARSRLESVELESERQVI</sequence>
<gene>
    <name evidence="1" type="ORF">BDV23DRAFT_189077</name>
</gene>
<dbReference type="EMBL" id="ML735363">
    <property type="protein sequence ID" value="KAE8384600.1"/>
    <property type="molecule type" value="Genomic_DNA"/>
</dbReference>
<dbReference type="Proteomes" id="UP000326877">
    <property type="component" value="Unassembled WGS sequence"/>
</dbReference>
<proteinExistence type="predicted"/>
<dbReference type="OrthoDB" id="6359816at2759"/>
<accession>A0A5N7BS07</accession>
<name>A0A5N7BS07_PETAA</name>